<evidence type="ECO:0000313" key="3">
    <source>
        <dbReference type="RefSeq" id="XP_022742466.1"/>
    </source>
</evidence>
<dbReference type="AlphaFoldDB" id="A0A6P5YQT8"/>
<dbReference type="Proteomes" id="UP000515121">
    <property type="component" value="Unplaced"/>
</dbReference>
<dbReference type="Pfam" id="PF00646">
    <property type="entry name" value="F-box"/>
    <property type="match status" value="1"/>
</dbReference>
<feature type="domain" description="F-box" evidence="1">
    <location>
        <begin position="27"/>
        <end position="69"/>
    </location>
</feature>
<dbReference type="InterPro" id="IPR053781">
    <property type="entry name" value="F-box_AtFBL13-like"/>
</dbReference>
<dbReference type="Gene3D" id="1.20.1280.50">
    <property type="match status" value="1"/>
</dbReference>
<dbReference type="SUPFAM" id="SSF52047">
    <property type="entry name" value="RNI-like"/>
    <property type="match status" value="1"/>
</dbReference>
<evidence type="ECO:0000259" key="1">
    <source>
        <dbReference type="SMART" id="SM00256"/>
    </source>
</evidence>
<sequence length="454" mass="52450">MEIIELYKSKKVKLGDGNTTDDIISELCDDILIMILDFLTLKEAVRTSVLSRRWQQLWQFFSGSFSFEASYSRGLNKEKLKTERSRFVGRINKVLNSHQVSTILELRVSFDLGKHSKSYVDEWIGIALKKKVKKLELAFEPYFTSYHKLLYTCYRISKESFSCFTTSSGSPGTLFLRCLSLQYVGVSDENVEYILSSCPMLESLHVRMSPLLRDPKVTGSSLRLKHLNIQSCEFVQSIEVYAPNLASFEYYGKEIPLHVRYAPKLHEVCYFDPLNYSIPHAFSQLANYLPQLVSLTLNTSFDWPSLLLQAHDFPKLTSLRHLSCIDFFFRGKRVPCITPVIEAAPSLHKFKLEYHNLNKIEKYKLRGVMRRVRGHPNQYLKEVEVIGFYGKEADAEIVTYLLKSAFMLEKIVIDTRPTKIGHPEEFETVQKMAKNVARQLMQKQNRAGAEFVIL</sequence>
<reference evidence="3" key="1">
    <citation type="submission" date="2025-08" db="UniProtKB">
        <authorList>
            <consortium name="RefSeq"/>
        </authorList>
    </citation>
    <scope>IDENTIFICATION</scope>
    <source>
        <tissue evidence="3">Fruit stalk</tissue>
    </source>
</reference>
<accession>A0A6P5YQT8</accession>
<gene>
    <name evidence="3" type="primary">LOC111293786</name>
</gene>
<dbReference type="InterPro" id="IPR032675">
    <property type="entry name" value="LRR_dom_sf"/>
</dbReference>
<dbReference type="RefSeq" id="XP_022742466.1">
    <property type="nucleotide sequence ID" value="XM_022886731.1"/>
</dbReference>
<organism evidence="2 3">
    <name type="scientific">Durio zibethinus</name>
    <name type="common">Durian</name>
    <dbReference type="NCBI Taxonomy" id="66656"/>
    <lineage>
        <taxon>Eukaryota</taxon>
        <taxon>Viridiplantae</taxon>
        <taxon>Streptophyta</taxon>
        <taxon>Embryophyta</taxon>
        <taxon>Tracheophyta</taxon>
        <taxon>Spermatophyta</taxon>
        <taxon>Magnoliopsida</taxon>
        <taxon>eudicotyledons</taxon>
        <taxon>Gunneridae</taxon>
        <taxon>Pentapetalae</taxon>
        <taxon>rosids</taxon>
        <taxon>malvids</taxon>
        <taxon>Malvales</taxon>
        <taxon>Malvaceae</taxon>
        <taxon>Helicteroideae</taxon>
        <taxon>Durio</taxon>
    </lineage>
</organism>
<keyword evidence="2" id="KW-1185">Reference proteome</keyword>
<dbReference type="PANTHER" id="PTHR34145">
    <property type="entry name" value="OS02G0105600 PROTEIN"/>
    <property type="match status" value="1"/>
</dbReference>
<dbReference type="GeneID" id="111293786"/>
<dbReference type="InterPro" id="IPR001810">
    <property type="entry name" value="F-box_dom"/>
</dbReference>
<dbReference type="SMART" id="SM00256">
    <property type="entry name" value="FBOX"/>
    <property type="match status" value="1"/>
</dbReference>
<dbReference type="SUPFAM" id="SSF81383">
    <property type="entry name" value="F-box domain"/>
    <property type="match status" value="1"/>
</dbReference>
<dbReference type="CDD" id="cd22160">
    <property type="entry name" value="F-box_AtFBL13-like"/>
    <property type="match status" value="1"/>
</dbReference>
<evidence type="ECO:0000313" key="2">
    <source>
        <dbReference type="Proteomes" id="UP000515121"/>
    </source>
</evidence>
<dbReference type="InterPro" id="IPR053772">
    <property type="entry name" value="At1g61320/At1g61330-like"/>
</dbReference>
<dbReference type="Pfam" id="PF23622">
    <property type="entry name" value="LRR_At1g61320_AtMIF1"/>
    <property type="match status" value="1"/>
</dbReference>
<protein>
    <submittedName>
        <fullName evidence="3">F-box/FBD/LRR-repeat protein At4g26340-like</fullName>
    </submittedName>
</protein>
<dbReference type="InterPro" id="IPR036047">
    <property type="entry name" value="F-box-like_dom_sf"/>
</dbReference>
<dbReference type="InterPro" id="IPR055357">
    <property type="entry name" value="LRR_At1g61320_AtMIF1"/>
</dbReference>
<dbReference type="Gene3D" id="3.80.10.10">
    <property type="entry name" value="Ribonuclease Inhibitor"/>
    <property type="match status" value="1"/>
</dbReference>
<dbReference type="OrthoDB" id="935725at2759"/>
<proteinExistence type="predicted"/>
<dbReference type="KEGG" id="dzi:111293786"/>
<name>A0A6P5YQT8_DURZI</name>
<dbReference type="PANTHER" id="PTHR34145:SF68">
    <property type="entry name" value="FBD DOMAIN-CONTAINING PROTEIN"/>
    <property type="match status" value="1"/>
</dbReference>